<evidence type="ECO:0000313" key="2">
    <source>
        <dbReference type="Proteomes" id="UP001330434"/>
    </source>
</evidence>
<sequence length="150" mass="16826">MKSVLSFLSLILFFVGGLEGNSPREVKETVPQEIKEAHPRGVKGPFDCQTQAIGCIDDEHYPYRLPRGNLNIYWNGRNTDQWALCWDGWSGCMPCAYHGDSRSTINVKLKALCNSPDGCYKNGEKVPCCNDEDKDCCTGQCYTDFLSKNT</sequence>
<dbReference type="RefSeq" id="WP_331255378.1">
    <property type="nucleotide sequence ID" value="NZ_CP133270.1"/>
</dbReference>
<dbReference type="EMBL" id="CP133270">
    <property type="protein sequence ID" value="WVX66522.1"/>
    <property type="molecule type" value="Genomic_DNA"/>
</dbReference>
<accession>A0ABZ2C242</accession>
<evidence type="ECO:0000313" key="1">
    <source>
        <dbReference type="EMBL" id="WVX66522.1"/>
    </source>
</evidence>
<proteinExistence type="predicted"/>
<protein>
    <submittedName>
        <fullName evidence="1">Uncharacterized protein</fullName>
    </submittedName>
</protein>
<dbReference type="Proteomes" id="UP001330434">
    <property type="component" value="Chromosome"/>
</dbReference>
<keyword evidence="2" id="KW-1185">Reference proteome</keyword>
<gene>
    <name evidence="1" type="ORF">Bealeia1_00701</name>
</gene>
<name>A0ABZ2C242_9PROT</name>
<reference evidence="1 2" key="1">
    <citation type="journal article" date="2024" name="Environ. Microbiol.">
        <title>Novel evolutionary insights on the interactions of the Holosporales (Alphaproteobacteria) with eukaryotic hosts from comparative genomics.</title>
        <authorList>
            <person name="Giovannini M."/>
            <person name="Petroni G."/>
            <person name="Castelli M."/>
        </authorList>
    </citation>
    <scope>NUCLEOTIDE SEQUENCE [LARGE SCALE GENOMIC DNA]</scope>
    <source>
        <strain evidence="1 2">US_Bl 15I1</strain>
    </source>
</reference>
<organism evidence="1 2">
    <name type="scientific">Candidatus Bealeia paramacronuclearis</name>
    <dbReference type="NCBI Taxonomy" id="1921001"/>
    <lineage>
        <taxon>Bacteria</taxon>
        <taxon>Pseudomonadati</taxon>
        <taxon>Pseudomonadota</taxon>
        <taxon>Alphaproteobacteria</taxon>
        <taxon>Holosporales</taxon>
        <taxon>Holosporaceae</taxon>
        <taxon>Candidatus Bealeia</taxon>
    </lineage>
</organism>